<gene>
    <name evidence="10" type="ORF">OM076_37685</name>
</gene>
<organism evidence="10 11">
    <name type="scientific">Solirubrobacter ginsenosidimutans</name>
    <dbReference type="NCBI Taxonomy" id="490573"/>
    <lineage>
        <taxon>Bacteria</taxon>
        <taxon>Bacillati</taxon>
        <taxon>Actinomycetota</taxon>
        <taxon>Thermoleophilia</taxon>
        <taxon>Solirubrobacterales</taxon>
        <taxon>Solirubrobacteraceae</taxon>
        <taxon>Solirubrobacter</taxon>
    </lineage>
</organism>
<dbReference type="InterPro" id="IPR051677">
    <property type="entry name" value="AfsR-DnrI-RedD_regulator"/>
</dbReference>
<sequence>MQIRLLGHLEANVDDRLLELGGSKQRAVLAMLGLEANQLVSADRLIEGLWGEEPPASAAKMVQTYVWRLRRVIAADAGAEIVTRGRAYELRIDRELIDALRFERLVGEATRGASGDAARQALALYRGEPLADIASEPFAAAEIRRLEELRVTAAELAVDADLAAGRHQEVLGEIDALLAESPLRERLHAQRMLALYRCGRQADALEAYLEARATLVDGIGVEPGPELQRLQSAILRQDPALAVEDAAPEFPPELEAAAAQPLIGRERELQALRRRWRKGGLVTLAGAYGMGKTRLAAELARELQREGATVFYASGLGPAEVALAAIARTAESRRPALLVLDDGDRAGAEVRLALFSLRDGAVCVLATGVQAAALARLEPREALVLEPLDAEVVAAIASFYAPPGGDVPVDELLRTSRGVARRVHEAASEWARHAATERVDALAGRAAIGRGEAWALESELAGSVADLQSTLERVEDRPAATPLVCPYKGLASFNREDAEYFFGREGLVAELVARLVGATLLAVVGASGSGKSSVVRAGLLPALAGGVLPGSQHWAQAVIRPGTHPARALRAVRDRGVLVVDQFEELFTACQDERERTEFVSALLRFPRVVVAVRADFYARCAAYPELSRALGANHVLVGPMTREELRRAIERPARRAGLAVDPDLADALLADVEGEPGALPLLSTALLELWGRRDGRRLRLAAYARSGGVQGAVARLAEDAYVRLGPAQQAEARRLFLRLSDEDESGAIVRRRIALDEQDAGVVARLTDRRLLTVSEGTVEVAHEALLHEWPRLRGWLDEDIEGRRLRHRLREAAGAWEADARDPAGLYRGARLAAALDWAAEHGDALDATERAFLEAARRASGRAQRRLRAGLAGVVSLLVLAVIAGILALDQRNQALARETAADAQRLGAQALASDDLDLALLLARQGVTLDDTVQTRGNLLAALLKSPAAIGVIRGVGQPESLVLSPDGRTLVTTANSRTFDFVDARTGRTTVPTGGWFDELWRGAPLVFDRAGSRIALGATYSNIVDLRSRRELARLPTVGWVYSVAFSADERELVALHETASGTTEVGRFDAGTGAQVGTGRTVLVGPVVETDQEAATVLATRDGRAVVTLVNGRVAIRDARTLAALRTFGDGLTGHIALTPDGRTLLLGRKDGRIQFVDLVSGAERRVPGRHQGAVLQLVITPDGRTAASAGRDNRILLWDVERRTIRETLVGHSERITGLAASPDGRTLYSSGLDGKIMLWDLSGERRLGRPFALPNEAAGPALSPDGRTVAVAHPDGTVTVVELATLRTRSLRVSDEALGGVAFLRDGRLLATIPRAAGSPSGYGVEVDLASGRIGPRHAELGSPLAPSVDAGGRRMAIVQRGAALVQPLAGGHPADRPHYYRRRGGTLSVALSADGRSLAVATREGIEIIDVDRMRIRSFLIGSATTEAPPQFSPDGRVLAAGSREGWVRFWSTQTLKPLSAKLAAHRGSVLSLSISRDGRTLASGGTDGTLRLFDLATRQPLGAPLPAVANGATAPVFALDGAYVFAITAAGSGVRWDLRPASWMQRACTVAGRTLTRAEWDDALPARDYAPACSR</sequence>
<keyword evidence="4" id="KW-0805">Transcription regulation</keyword>
<evidence type="ECO:0000259" key="9">
    <source>
        <dbReference type="PROSITE" id="PS51755"/>
    </source>
</evidence>
<dbReference type="InterPro" id="IPR011990">
    <property type="entry name" value="TPR-like_helical_dom_sf"/>
</dbReference>
<dbReference type="SUPFAM" id="SSF50969">
    <property type="entry name" value="YVTN repeat-like/Quinoprotein amine dehydrogenase"/>
    <property type="match status" value="1"/>
</dbReference>
<dbReference type="GO" id="GO:0000160">
    <property type="term" value="P:phosphorelay signal transduction system"/>
    <property type="evidence" value="ECO:0007669"/>
    <property type="project" value="InterPro"/>
</dbReference>
<dbReference type="GO" id="GO:0005829">
    <property type="term" value="C:cytosol"/>
    <property type="evidence" value="ECO:0007669"/>
    <property type="project" value="UniProtKB-ARBA"/>
</dbReference>
<dbReference type="EMBL" id="JAPDOD010000057">
    <property type="protein sequence ID" value="MDA0166058.1"/>
    <property type="molecule type" value="Genomic_DNA"/>
</dbReference>
<dbReference type="InterPro" id="IPR001867">
    <property type="entry name" value="OmpR/PhoB-type_DNA-bd"/>
</dbReference>
<evidence type="ECO:0000256" key="4">
    <source>
        <dbReference type="ARBA" id="ARBA00023015"/>
    </source>
</evidence>
<dbReference type="Gene3D" id="3.40.50.300">
    <property type="entry name" value="P-loop containing nucleotide triphosphate hydrolases"/>
    <property type="match status" value="1"/>
</dbReference>
<dbReference type="InterPro" id="IPR001680">
    <property type="entry name" value="WD40_rpt"/>
</dbReference>
<dbReference type="GO" id="GO:0003677">
    <property type="term" value="F:DNA binding"/>
    <property type="evidence" value="ECO:0007669"/>
    <property type="project" value="UniProtKB-UniRule"/>
</dbReference>
<proteinExistence type="inferred from homology"/>
<dbReference type="SUPFAM" id="SSF50952">
    <property type="entry name" value="Soluble quinoprotein glucose dehydrogenase"/>
    <property type="match status" value="1"/>
</dbReference>
<dbReference type="RefSeq" id="WP_270045318.1">
    <property type="nucleotide sequence ID" value="NZ_JAPDOD010000057.1"/>
</dbReference>
<evidence type="ECO:0000256" key="2">
    <source>
        <dbReference type="ARBA" id="ARBA00022574"/>
    </source>
</evidence>
<dbReference type="PANTHER" id="PTHR35807:SF1">
    <property type="entry name" value="TRANSCRIPTIONAL REGULATOR REDD"/>
    <property type="match status" value="1"/>
</dbReference>
<dbReference type="InterPro" id="IPR003593">
    <property type="entry name" value="AAA+_ATPase"/>
</dbReference>
<keyword evidence="6" id="KW-0804">Transcription</keyword>
<feature type="repeat" description="WD" evidence="7">
    <location>
        <begin position="1473"/>
        <end position="1514"/>
    </location>
</feature>
<comment type="similarity">
    <text evidence="1">Belongs to the AfsR/DnrI/RedD regulatory family.</text>
</comment>
<dbReference type="InterPro" id="IPR019775">
    <property type="entry name" value="WD40_repeat_CS"/>
</dbReference>
<dbReference type="SUPFAM" id="SSF50978">
    <property type="entry name" value="WD40 repeat-like"/>
    <property type="match status" value="1"/>
</dbReference>
<evidence type="ECO:0000256" key="1">
    <source>
        <dbReference type="ARBA" id="ARBA00005820"/>
    </source>
</evidence>
<dbReference type="PROSITE" id="PS50294">
    <property type="entry name" value="WD_REPEATS_REGION"/>
    <property type="match status" value="3"/>
</dbReference>
<name>A0A9X3N731_9ACTN</name>
<keyword evidence="2 7" id="KW-0853">WD repeat</keyword>
<dbReference type="InterPro" id="IPR005158">
    <property type="entry name" value="BTAD"/>
</dbReference>
<keyword evidence="5 8" id="KW-0238">DNA-binding</keyword>
<dbReference type="Gene3D" id="2.130.10.10">
    <property type="entry name" value="YVTN repeat-like/Quinoprotein amine dehydrogenase"/>
    <property type="match status" value="3"/>
</dbReference>
<dbReference type="Gene3D" id="1.25.40.10">
    <property type="entry name" value="Tetratricopeptide repeat domain"/>
    <property type="match status" value="1"/>
</dbReference>
<accession>A0A9X3N731</accession>
<dbReference type="PANTHER" id="PTHR35807">
    <property type="entry name" value="TRANSCRIPTIONAL REGULATOR REDD-RELATED"/>
    <property type="match status" value="1"/>
</dbReference>
<dbReference type="Pfam" id="PF20703">
    <property type="entry name" value="nSTAND1"/>
    <property type="match status" value="1"/>
</dbReference>
<dbReference type="Gene3D" id="1.10.10.10">
    <property type="entry name" value="Winged helix-like DNA-binding domain superfamily/Winged helix DNA-binding domain"/>
    <property type="match status" value="1"/>
</dbReference>
<evidence type="ECO:0000313" key="11">
    <source>
        <dbReference type="Proteomes" id="UP001149140"/>
    </source>
</evidence>
<dbReference type="SUPFAM" id="SSF46894">
    <property type="entry name" value="C-terminal effector domain of the bipartite response regulators"/>
    <property type="match status" value="1"/>
</dbReference>
<dbReference type="InterPro" id="IPR027417">
    <property type="entry name" value="P-loop_NTPase"/>
</dbReference>
<dbReference type="PROSITE" id="PS50082">
    <property type="entry name" value="WD_REPEATS_2"/>
    <property type="match status" value="4"/>
</dbReference>
<evidence type="ECO:0000256" key="8">
    <source>
        <dbReference type="PROSITE-ProRule" id="PRU01091"/>
    </source>
</evidence>
<feature type="DNA-binding region" description="OmpR/PhoB-type" evidence="8">
    <location>
        <begin position="1"/>
        <end position="92"/>
    </location>
</feature>
<reference evidence="10" key="1">
    <citation type="submission" date="2022-10" db="EMBL/GenBank/DDBJ databases">
        <title>The WGS of Solirubrobacter ginsenosidimutans DSM 21036.</title>
        <authorList>
            <person name="Jiang Z."/>
        </authorList>
    </citation>
    <scope>NUCLEOTIDE SEQUENCE</scope>
    <source>
        <strain evidence="10">DSM 21036</strain>
    </source>
</reference>
<dbReference type="SMART" id="SM00320">
    <property type="entry name" value="WD40"/>
    <property type="match status" value="8"/>
</dbReference>
<dbReference type="PROSITE" id="PS00678">
    <property type="entry name" value="WD_REPEATS_1"/>
    <property type="match status" value="2"/>
</dbReference>
<dbReference type="SUPFAM" id="SSF52540">
    <property type="entry name" value="P-loop containing nucleoside triphosphate hydrolases"/>
    <property type="match status" value="2"/>
</dbReference>
<dbReference type="InterPro" id="IPR015943">
    <property type="entry name" value="WD40/YVTN_repeat-like_dom_sf"/>
</dbReference>
<feature type="domain" description="OmpR/PhoB-type" evidence="9">
    <location>
        <begin position="1"/>
        <end position="92"/>
    </location>
</feature>
<dbReference type="CDD" id="cd15831">
    <property type="entry name" value="BTAD"/>
    <property type="match status" value="1"/>
</dbReference>
<dbReference type="InterPro" id="IPR049052">
    <property type="entry name" value="nSTAND1"/>
</dbReference>
<dbReference type="SUPFAM" id="SSF48452">
    <property type="entry name" value="TPR-like"/>
    <property type="match status" value="1"/>
</dbReference>
<dbReference type="Pfam" id="PF03704">
    <property type="entry name" value="BTAD"/>
    <property type="match status" value="1"/>
</dbReference>
<feature type="repeat" description="WD" evidence="7">
    <location>
        <begin position="1217"/>
        <end position="1258"/>
    </location>
</feature>
<evidence type="ECO:0000313" key="10">
    <source>
        <dbReference type="EMBL" id="MDA0166058.1"/>
    </source>
</evidence>
<evidence type="ECO:0000256" key="5">
    <source>
        <dbReference type="ARBA" id="ARBA00023125"/>
    </source>
</evidence>
<dbReference type="InterPro" id="IPR036322">
    <property type="entry name" value="WD40_repeat_dom_sf"/>
</dbReference>
<comment type="caution">
    <text evidence="10">The sequence shown here is derived from an EMBL/GenBank/DDBJ whole genome shotgun (WGS) entry which is preliminary data.</text>
</comment>
<dbReference type="InterPro" id="IPR011041">
    <property type="entry name" value="Quinoprot_gluc/sorb_DH_b-prop"/>
</dbReference>
<dbReference type="SMART" id="SM01043">
    <property type="entry name" value="BTAD"/>
    <property type="match status" value="1"/>
</dbReference>
<dbReference type="Pfam" id="PF00400">
    <property type="entry name" value="WD40"/>
    <property type="match status" value="4"/>
</dbReference>
<keyword evidence="11" id="KW-1185">Reference proteome</keyword>
<dbReference type="SMART" id="SM00382">
    <property type="entry name" value="AAA"/>
    <property type="match status" value="1"/>
</dbReference>
<dbReference type="CDD" id="cd00267">
    <property type="entry name" value="ABC_ATPase"/>
    <property type="match status" value="1"/>
</dbReference>
<dbReference type="InterPro" id="IPR016032">
    <property type="entry name" value="Sig_transdc_resp-reg_C-effctor"/>
</dbReference>
<evidence type="ECO:0000256" key="3">
    <source>
        <dbReference type="ARBA" id="ARBA00022737"/>
    </source>
</evidence>
<feature type="repeat" description="WD" evidence="7">
    <location>
        <begin position="1175"/>
        <end position="1216"/>
    </location>
</feature>
<dbReference type="SMART" id="SM00862">
    <property type="entry name" value="Trans_reg_C"/>
    <property type="match status" value="1"/>
</dbReference>
<dbReference type="GO" id="GO:0006355">
    <property type="term" value="P:regulation of DNA-templated transcription"/>
    <property type="evidence" value="ECO:0007669"/>
    <property type="project" value="InterPro"/>
</dbReference>
<dbReference type="InterPro" id="IPR011044">
    <property type="entry name" value="Quino_amine_DH_bsu"/>
</dbReference>
<keyword evidence="3" id="KW-0677">Repeat</keyword>
<evidence type="ECO:0000256" key="6">
    <source>
        <dbReference type="ARBA" id="ARBA00023163"/>
    </source>
</evidence>
<evidence type="ECO:0000256" key="7">
    <source>
        <dbReference type="PROSITE-ProRule" id="PRU00221"/>
    </source>
</evidence>
<dbReference type="Pfam" id="PF00486">
    <property type="entry name" value="Trans_reg_C"/>
    <property type="match status" value="1"/>
</dbReference>
<dbReference type="InterPro" id="IPR036388">
    <property type="entry name" value="WH-like_DNA-bd_sf"/>
</dbReference>
<dbReference type="PROSITE" id="PS51755">
    <property type="entry name" value="OMPR_PHOB"/>
    <property type="match status" value="1"/>
</dbReference>
<protein>
    <submittedName>
        <fullName evidence="10">Winged helix-turn-helix domain-containing protein</fullName>
    </submittedName>
</protein>
<dbReference type="Proteomes" id="UP001149140">
    <property type="component" value="Unassembled WGS sequence"/>
</dbReference>
<feature type="repeat" description="WD" evidence="7">
    <location>
        <begin position="1442"/>
        <end position="1471"/>
    </location>
</feature>